<dbReference type="PROSITE" id="PS51257">
    <property type="entry name" value="PROKAR_LIPOPROTEIN"/>
    <property type="match status" value="1"/>
</dbReference>
<protein>
    <submittedName>
        <fullName evidence="5">Umecyanin-like</fullName>
    </submittedName>
</protein>
<keyword evidence="2" id="KW-0325">Glycoprotein</keyword>
<feature type="domain" description="Phytocyanin" evidence="4">
    <location>
        <begin position="26"/>
        <end position="128"/>
    </location>
</feature>
<evidence type="ECO:0000259" key="4">
    <source>
        <dbReference type="PROSITE" id="PS51485"/>
    </source>
</evidence>
<accession>A0A7J7C7Y8</accession>
<dbReference type="InParanoid" id="A0A7J7C7Y8"/>
<evidence type="ECO:0000313" key="5">
    <source>
        <dbReference type="EMBL" id="KAF5730055.1"/>
    </source>
</evidence>
<proteinExistence type="predicted"/>
<dbReference type="CDD" id="cd13920">
    <property type="entry name" value="Stellacyanin"/>
    <property type="match status" value="1"/>
</dbReference>
<keyword evidence="6" id="KW-1185">Reference proteome</keyword>
<feature type="signal peptide" evidence="3">
    <location>
        <begin position="1"/>
        <end position="25"/>
    </location>
</feature>
<dbReference type="GO" id="GO:0009055">
    <property type="term" value="F:electron transfer activity"/>
    <property type="evidence" value="ECO:0007669"/>
    <property type="project" value="InterPro"/>
</dbReference>
<name>A0A7J7C7Y8_TRIWF</name>
<evidence type="ECO:0000313" key="6">
    <source>
        <dbReference type="Proteomes" id="UP000593562"/>
    </source>
</evidence>
<dbReference type="EMBL" id="JAAARO010000020">
    <property type="protein sequence ID" value="KAF5730055.1"/>
    <property type="molecule type" value="Genomic_DNA"/>
</dbReference>
<dbReference type="InterPro" id="IPR003245">
    <property type="entry name" value="Phytocyanin_dom"/>
</dbReference>
<evidence type="ECO:0000256" key="1">
    <source>
        <dbReference type="ARBA" id="ARBA00023157"/>
    </source>
</evidence>
<dbReference type="Pfam" id="PF02298">
    <property type="entry name" value="Cu_bind_like"/>
    <property type="match status" value="1"/>
</dbReference>
<feature type="chain" id="PRO_5029550826" evidence="3">
    <location>
        <begin position="26"/>
        <end position="128"/>
    </location>
</feature>
<keyword evidence="1" id="KW-1015">Disulfide bond</keyword>
<organism evidence="5 6">
    <name type="scientific">Tripterygium wilfordii</name>
    <name type="common">Thunder God vine</name>
    <dbReference type="NCBI Taxonomy" id="458696"/>
    <lineage>
        <taxon>Eukaryota</taxon>
        <taxon>Viridiplantae</taxon>
        <taxon>Streptophyta</taxon>
        <taxon>Embryophyta</taxon>
        <taxon>Tracheophyta</taxon>
        <taxon>Spermatophyta</taxon>
        <taxon>Magnoliopsida</taxon>
        <taxon>eudicotyledons</taxon>
        <taxon>Gunneridae</taxon>
        <taxon>Pentapetalae</taxon>
        <taxon>rosids</taxon>
        <taxon>fabids</taxon>
        <taxon>Celastrales</taxon>
        <taxon>Celastraceae</taxon>
        <taxon>Tripterygium</taxon>
    </lineage>
</organism>
<comment type="caution">
    <text evidence="5">The sequence shown here is derived from an EMBL/GenBank/DDBJ whole genome shotgun (WGS) entry which is preliminary data.</text>
</comment>
<dbReference type="Gene3D" id="2.60.40.420">
    <property type="entry name" value="Cupredoxins - blue copper proteins"/>
    <property type="match status" value="1"/>
</dbReference>
<evidence type="ECO:0000256" key="3">
    <source>
        <dbReference type="SAM" id="SignalP"/>
    </source>
</evidence>
<dbReference type="PANTHER" id="PTHR33021:SF264">
    <property type="entry name" value="OS05G0570900 PROTEIN"/>
    <property type="match status" value="1"/>
</dbReference>
<dbReference type="InterPro" id="IPR008972">
    <property type="entry name" value="Cupredoxin"/>
</dbReference>
<dbReference type="AlphaFoldDB" id="A0A7J7C7Y8"/>
<dbReference type="SUPFAM" id="SSF49503">
    <property type="entry name" value="Cupredoxins"/>
    <property type="match status" value="1"/>
</dbReference>
<dbReference type="PANTHER" id="PTHR33021">
    <property type="entry name" value="BLUE COPPER PROTEIN"/>
    <property type="match status" value="1"/>
</dbReference>
<gene>
    <name evidence="5" type="ORF">HS088_TW20G00425</name>
</gene>
<sequence>MAKVHLITLLALATIACFMVGIAVAETHVVGGDFGWFVPPNKTFYEDWAKNRTFKVGDKLRFPHKTGANNVAEVSKSEYEKCSQGATIRMHADGPALIDLKAPGDYYFYSSIGLHCEVGQKLHITVTN</sequence>
<dbReference type="Proteomes" id="UP000593562">
    <property type="component" value="Unassembled WGS sequence"/>
</dbReference>
<dbReference type="PROSITE" id="PS51485">
    <property type="entry name" value="PHYTOCYANIN"/>
    <property type="match status" value="1"/>
</dbReference>
<keyword evidence="3" id="KW-0732">Signal</keyword>
<dbReference type="InterPro" id="IPR039391">
    <property type="entry name" value="Phytocyanin-like"/>
</dbReference>
<reference evidence="5 6" key="1">
    <citation type="journal article" date="2020" name="Nat. Commun.">
        <title>Genome of Tripterygium wilfordii and identification of cytochrome P450 involved in triptolide biosynthesis.</title>
        <authorList>
            <person name="Tu L."/>
            <person name="Su P."/>
            <person name="Zhang Z."/>
            <person name="Gao L."/>
            <person name="Wang J."/>
            <person name="Hu T."/>
            <person name="Zhou J."/>
            <person name="Zhang Y."/>
            <person name="Zhao Y."/>
            <person name="Liu Y."/>
            <person name="Song Y."/>
            <person name="Tong Y."/>
            <person name="Lu Y."/>
            <person name="Yang J."/>
            <person name="Xu C."/>
            <person name="Jia M."/>
            <person name="Peters R.J."/>
            <person name="Huang L."/>
            <person name="Gao W."/>
        </authorList>
    </citation>
    <scope>NUCLEOTIDE SEQUENCE [LARGE SCALE GENOMIC DNA]</scope>
    <source>
        <strain evidence="6">cv. XIE 37</strain>
        <tissue evidence="5">Leaf</tissue>
    </source>
</reference>
<evidence type="ECO:0000256" key="2">
    <source>
        <dbReference type="ARBA" id="ARBA00023180"/>
    </source>
</evidence>
<dbReference type="FunFam" id="2.60.40.420:FF:000034">
    <property type="entry name" value="Cupredoxin superfamily protein"/>
    <property type="match status" value="1"/>
</dbReference>
<dbReference type="GO" id="GO:0005886">
    <property type="term" value="C:plasma membrane"/>
    <property type="evidence" value="ECO:0007669"/>
    <property type="project" value="TreeGrafter"/>
</dbReference>